<evidence type="ECO:0000313" key="2">
    <source>
        <dbReference type="Proteomes" id="UP000184476"/>
    </source>
</evidence>
<dbReference type="EMBL" id="FQVL01000004">
    <property type="protein sequence ID" value="SHE90367.1"/>
    <property type="molecule type" value="Genomic_DNA"/>
</dbReference>
<dbReference type="AlphaFoldDB" id="A0A1M4XA14"/>
<reference evidence="1 2" key="1">
    <citation type="submission" date="2016-11" db="EMBL/GenBank/DDBJ databases">
        <authorList>
            <person name="Jaros S."/>
            <person name="Januszkiewicz K."/>
            <person name="Wedrychowicz H."/>
        </authorList>
    </citation>
    <scope>NUCLEOTIDE SEQUENCE [LARGE SCALE GENOMIC DNA]</scope>
    <source>
        <strain evidence="1 2">DSM 44666</strain>
    </source>
</reference>
<dbReference type="InterPro" id="IPR024078">
    <property type="entry name" value="LmbE-like_dom_sf"/>
</dbReference>
<dbReference type="Gene3D" id="3.40.50.10320">
    <property type="entry name" value="LmbE-like"/>
    <property type="match status" value="1"/>
</dbReference>
<dbReference type="InterPro" id="IPR003737">
    <property type="entry name" value="GlcNAc_PI_deacetylase-related"/>
</dbReference>
<evidence type="ECO:0000313" key="1">
    <source>
        <dbReference type="EMBL" id="SHE90367.1"/>
    </source>
</evidence>
<gene>
    <name evidence="1" type="ORF">SAMN05444392_104222</name>
</gene>
<dbReference type="Pfam" id="PF02585">
    <property type="entry name" value="PIG-L"/>
    <property type="match status" value="1"/>
</dbReference>
<dbReference type="RefSeq" id="WP_073154601.1">
    <property type="nucleotide sequence ID" value="NZ_FQVL01000004.1"/>
</dbReference>
<protein>
    <submittedName>
        <fullName evidence="1">GlcNAc-PI de-N-acetylase</fullName>
    </submittedName>
</protein>
<dbReference type="SUPFAM" id="SSF102588">
    <property type="entry name" value="LmbE-like"/>
    <property type="match status" value="1"/>
</dbReference>
<proteinExistence type="predicted"/>
<accession>A0A1M4XA14</accession>
<dbReference type="Proteomes" id="UP000184476">
    <property type="component" value="Unassembled WGS sequence"/>
</dbReference>
<organism evidence="1 2">
    <name type="scientific">Seinonella peptonophila</name>
    <dbReference type="NCBI Taxonomy" id="112248"/>
    <lineage>
        <taxon>Bacteria</taxon>
        <taxon>Bacillati</taxon>
        <taxon>Bacillota</taxon>
        <taxon>Bacilli</taxon>
        <taxon>Bacillales</taxon>
        <taxon>Thermoactinomycetaceae</taxon>
        <taxon>Seinonella</taxon>
    </lineage>
</organism>
<name>A0A1M4XA14_9BACL</name>
<dbReference type="OrthoDB" id="363232at2"/>
<keyword evidence="2" id="KW-1185">Reference proteome</keyword>
<sequence length="302" mass="35241">MDEEQLKKFVTLLAILLIMCCLGQSQLPQESPFYIPKHTFTLSELKKRTPLSRFHPSLSQNVVVYFSPHADDEVLTFGVPIKNDLAAHKKVYVVLLSLGEYSTARYVVNGRRDQPFSKPILCPIHHRIHSPKKEHFHFLNPNQFGRARVREFFLATTAMGIPYEQTAFYKVRNGRFPRKQVESIVKSWIHMFPNATFKSMSQHDFHIDHAMVGKVVNDLVRRRQIQEQAYYISIATEMKNIVKKNKKMVKLKKLEDRKDILKAVQIYSSWNPSKGYFGLGIHSVESQFDHLKKRTSIYQYSN</sequence>